<dbReference type="OrthoDB" id="9808480at2"/>
<dbReference type="InterPro" id="IPR041698">
    <property type="entry name" value="Methyltransf_25"/>
</dbReference>
<dbReference type="Gene3D" id="3.40.50.150">
    <property type="entry name" value="Vaccinia Virus protein VP39"/>
    <property type="match status" value="1"/>
</dbReference>
<organism evidence="4 5">
    <name type="scientific">Sedimentitalea nanhaiensis</name>
    <dbReference type="NCBI Taxonomy" id="999627"/>
    <lineage>
        <taxon>Bacteria</taxon>
        <taxon>Pseudomonadati</taxon>
        <taxon>Pseudomonadota</taxon>
        <taxon>Alphaproteobacteria</taxon>
        <taxon>Rhodobacterales</taxon>
        <taxon>Paracoccaceae</taxon>
        <taxon>Sedimentitalea</taxon>
    </lineage>
</organism>
<evidence type="ECO:0000313" key="5">
    <source>
        <dbReference type="Proteomes" id="UP000182466"/>
    </source>
</evidence>
<evidence type="ECO:0000313" key="4">
    <source>
        <dbReference type="EMBL" id="SFT83613.1"/>
    </source>
</evidence>
<dbReference type="RefSeq" id="WP_027261658.1">
    <property type="nucleotide sequence ID" value="NZ_FPAW01000009.1"/>
</dbReference>
<reference evidence="4 5" key="1">
    <citation type="submission" date="2016-10" db="EMBL/GenBank/DDBJ databases">
        <authorList>
            <person name="de Groot N.N."/>
        </authorList>
    </citation>
    <scope>NUCLEOTIDE SEQUENCE [LARGE SCALE GENOMIC DNA]</scope>
    <source>
        <strain evidence="4 5">CGMCC 1.10959</strain>
    </source>
</reference>
<keyword evidence="2 4" id="KW-0808">Transferase</keyword>
<dbReference type="PANTHER" id="PTHR43861">
    <property type="entry name" value="TRANS-ACONITATE 2-METHYLTRANSFERASE-RELATED"/>
    <property type="match status" value="1"/>
</dbReference>
<feature type="domain" description="Methyltransferase" evidence="3">
    <location>
        <begin position="39"/>
        <end position="129"/>
    </location>
</feature>
<dbReference type="CDD" id="cd02440">
    <property type="entry name" value="AdoMet_MTases"/>
    <property type="match status" value="1"/>
</dbReference>
<dbReference type="PANTHER" id="PTHR43861:SF1">
    <property type="entry name" value="TRANS-ACONITATE 2-METHYLTRANSFERASE"/>
    <property type="match status" value="1"/>
</dbReference>
<dbReference type="Pfam" id="PF13649">
    <property type="entry name" value="Methyltransf_25"/>
    <property type="match status" value="1"/>
</dbReference>
<evidence type="ECO:0000256" key="2">
    <source>
        <dbReference type="ARBA" id="ARBA00022679"/>
    </source>
</evidence>
<dbReference type="STRING" id="999627.SAMN05216236_10915"/>
<name>A0A1I7B8U8_9RHOB</name>
<keyword evidence="1 4" id="KW-0489">Methyltransferase</keyword>
<dbReference type="SUPFAM" id="SSF53335">
    <property type="entry name" value="S-adenosyl-L-methionine-dependent methyltransferases"/>
    <property type="match status" value="1"/>
</dbReference>
<accession>A0A1I7B8U8</accession>
<protein>
    <submittedName>
        <fullName evidence="4">Trans-aconitate methyltransferase</fullName>
    </submittedName>
</protein>
<dbReference type="GO" id="GO:0008168">
    <property type="term" value="F:methyltransferase activity"/>
    <property type="evidence" value="ECO:0007669"/>
    <property type="project" value="UniProtKB-KW"/>
</dbReference>
<dbReference type="EMBL" id="FPAW01000009">
    <property type="protein sequence ID" value="SFT83613.1"/>
    <property type="molecule type" value="Genomic_DNA"/>
</dbReference>
<dbReference type="eggNOG" id="COG0500">
    <property type="taxonomic scope" value="Bacteria"/>
</dbReference>
<keyword evidence="5" id="KW-1185">Reference proteome</keyword>
<evidence type="ECO:0000259" key="3">
    <source>
        <dbReference type="Pfam" id="PF13649"/>
    </source>
</evidence>
<evidence type="ECO:0000256" key="1">
    <source>
        <dbReference type="ARBA" id="ARBA00022603"/>
    </source>
</evidence>
<dbReference type="GO" id="GO:0032259">
    <property type="term" value="P:methylation"/>
    <property type="evidence" value="ECO:0007669"/>
    <property type="project" value="UniProtKB-KW"/>
</dbReference>
<dbReference type="InterPro" id="IPR029063">
    <property type="entry name" value="SAM-dependent_MTases_sf"/>
</dbReference>
<gene>
    <name evidence="4" type="ORF">SAMN05216236_10915</name>
</gene>
<proteinExistence type="predicted"/>
<dbReference type="Proteomes" id="UP000182466">
    <property type="component" value="Unassembled WGS sequence"/>
</dbReference>
<dbReference type="AlphaFoldDB" id="A0A1I7B8U8"/>
<sequence>MDWDAFFTVHSDLPREGPGCAADVHWALDAAGVSGAVPVCDAGCGPGADLEVLAEALPQARLTGVEMHAGFVQSARSRCARFGDRVTVVQGDMARPGGPYDLIWCAGALYFLGVTEGLSGWRAALAPGGWVAFSEPVLLDGEQPQAVREFWAEYPAITDLAGIAARVTAAGYRVRGHRLIVGAPWSAYYDPLQARIDHLRGTEPDSALGEALDRDAAEIALWRAASGQIAYALMLVQPE</sequence>